<keyword evidence="9 11" id="KW-0539">Nucleus</keyword>
<dbReference type="GO" id="GO:0005634">
    <property type="term" value="C:nucleus"/>
    <property type="evidence" value="ECO:0007669"/>
    <property type="project" value="UniProtKB-SubCell"/>
</dbReference>
<feature type="compositionally biased region" description="Pro residues" evidence="12">
    <location>
        <begin position="53"/>
        <end position="63"/>
    </location>
</feature>
<comment type="subcellular location">
    <subcellularLocation>
        <location evidence="1 11">Nucleus</location>
    </subcellularLocation>
</comment>
<keyword evidence="4 10" id="KW-0479">Metal-binding</keyword>
<organism evidence="14 15">
    <name type="scientific">Hermanssonia centrifuga</name>
    <dbReference type="NCBI Taxonomy" id="98765"/>
    <lineage>
        <taxon>Eukaryota</taxon>
        <taxon>Fungi</taxon>
        <taxon>Dikarya</taxon>
        <taxon>Basidiomycota</taxon>
        <taxon>Agaricomycotina</taxon>
        <taxon>Agaricomycetes</taxon>
        <taxon>Polyporales</taxon>
        <taxon>Meruliaceae</taxon>
        <taxon>Hermanssonia</taxon>
    </lineage>
</organism>
<evidence type="ECO:0000256" key="5">
    <source>
        <dbReference type="ARBA" id="ARBA00022737"/>
    </source>
</evidence>
<keyword evidence="15" id="KW-1185">Reference proteome</keyword>
<sequence length="63" mass="7436">MPECWWYAKYGYCSVGEECLYRHPKERRIECPDYARGFCKNARNPALRHQKPTKPPPLPPNAN</sequence>
<dbReference type="PROSITE" id="PS50103">
    <property type="entry name" value="ZF_C3H1"/>
    <property type="match status" value="1"/>
</dbReference>
<dbReference type="GO" id="GO:0031124">
    <property type="term" value="P:mRNA 3'-end processing"/>
    <property type="evidence" value="ECO:0007669"/>
    <property type="project" value="UniProtKB-UniRule"/>
</dbReference>
<keyword evidence="5 11" id="KW-0677">Repeat</keyword>
<dbReference type="STRING" id="98765.A0A2R6NTB3"/>
<evidence type="ECO:0000256" key="9">
    <source>
        <dbReference type="ARBA" id="ARBA00023242"/>
    </source>
</evidence>
<feature type="domain" description="C3H1-type" evidence="13">
    <location>
        <begin position="1"/>
        <end position="26"/>
    </location>
</feature>
<evidence type="ECO:0000256" key="12">
    <source>
        <dbReference type="SAM" id="MobiDB-lite"/>
    </source>
</evidence>
<keyword evidence="7 10" id="KW-0862">Zinc</keyword>
<protein>
    <recommendedName>
        <fullName evidence="11">mRNA 3'-end-processing protein</fullName>
    </recommendedName>
</protein>
<name>A0A2R6NTB3_9APHY</name>
<dbReference type="SUPFAM" id="SSF90229">
    <property type="entry name" value="CCCH zinc finger"/>
    <property type="match status" value="1"/>
</dbReference>
<dbReference type="InterPro" id="IPR036855">
    <property type="entry name" value="Znf_CCCH_sf"/>
</dbReference>
<dbReference type="PANTHER" id="PTHR23102:SF24">
    <property type="entry name" value="CLEAVAGE AND POLYADENYLATION SPECIFICITY FACTOR SUBUNIT 4"/>
    <property type="match status" value="1"/>
</dbReference>
<dbReference type="InterPro" id="IPR000571">
    <property type="entry name" value="Znf_CCCH"/>
</dbReference>
<keyword evidence="3 11" id="KW-0507">mRNA processing</keyword>
<proteinExistence type="inferred from homology"/>
<dbReference type="PANTHER" id="PTHR23102">
    <property type="entry name" value="CLEAVAGE AND POLYADENYLATION SPECIFICITY FACTOR SUBUNIT 4-RELATED"/>
    <property type="match status" value="1"/>
</dbReference>
<evidence type="ECO:0000256" key="7">
    <source>
        <dbReference type="ARBA" id="ARBA00022833"/>
    </source>
</evidence>
<keyword evidence="8 11" id="KW-0694">RNA-binding</keyword>
<evidence type="ECO:0000256" key="2">
    <source>
        <dbReference type="ARBA" id="ARBA00008907"/>
    </source>
</evidence>
<dbReference type="OrthoDB" id="1914176at2759"/>
<accession>A0A2R6NTB3</accession>
<comment type="function">
    <text evidence="11">Component of the cleavage factor I (CF I) involved in pre-mRNA 3'-end processing.</text>
</comment>
<comment type="caution">
    <text evidence="14">The sequence shown here is derived from an EMBL/GenBank/DDBJ whole genome shotgun (WGS) entry which is preliminary data.</text>
</comment>
<dbReference type="Gene3D" id="4.10.1000.10">
    <property type="entry name" value="Zinc finger, CCCH-type"/>
    <property type="match status" value="1"/>
</dbReference>
<dbReference type="InterPro" id="IPR045348">
    <property type="entry name" value="CPSF4/Yth1"/>
</dbReference>
<dbReference type="Proteomes" id="UP000186601">
    <property type="component" value="Unassembled WGS sequence"/>
</dbReference>
<evidence type="ECO:0000256" key="6">
    <source>
        <dbReference type="ARBA" id="ARBA00022771"/>
    </source>
</evidence>
<evidence type="ECO:0000256" key="3">
    <source>
        <dbReference type="ARBA" id="ARBA00022664"/>
    </source>
</evidence>
<gene>
    <name evidence="14" type="ORF">PHLCEN_2v8535</name>
</gene>
<keyword evidence="6 10" id="KW-0863">Zinc-finger</keyword>
<evidence type="ECO:0000256" key="10">
    <source>
        <dbReference type="PROSITE-ProRule" id="PRU00723"/>
    </source>
</evidence>
<evidence type="ECO:0000313" key="15">
    <source>
        <dbReference type="Proteomes" id="UP000186601"/>
    </source>
</evidence>
<evidence type="ECO:0000256" key="4">
    <source>
        <dbReference type="ARBA" id="ARBA00022723"/>
    </source>
</evidence>
<evidence type="ECO:0000313" key="14">
    <source>
        <dbReference type="EMBL" id="PSR76303.1"/>
    </source>
</evidence>
<dbReference type="EMBL" id="MLYV02000850">
    <property type="protein sequence ID" value="PSR76303.1"/>
    <property type="molecule type" value="Genomic_DNA"/>
</dbReference>
<comment type="similarity">
    <text evidence="2 11">Belongs to the CPSF4/YTH1 family.</text>
</comment>
<evidence type="ECO:0000259" key="13">
    <source>
        <dbReference type="PROSITE" id="PS50103"/>
    </source>
</evidence>
<evidence type="ECO:0000256" key="11">
    <source>
        <dbReference type="RuleBase" id="RU369008"/>
    </source>
</evidence>
<evidence type="ECO:0000256" key="8">
    <source>
        <dbReference type="ARBA" id="ARBA00022884"/>
    </source>
</evidence>
<feature type="zinc finger region" description="C3H1-type" evidence="10">
    <location>
        <begin position="1"/>
        <end position="26"/>
    </location>
</feature>
<dbReference type="AlphaFoldDB" id="A0A2R6NTB3"/>
<dbReference type="GO" id="GO:0008270">
    <property type="term" value="F:zinc ion binding"/>
    <property type="evidence" value="ECO:0007669"/>
    <property type="project" value="UniProtKB-KW"/>
</dbReference>
<dbReference type="GO" id="GO:0003723">
    <property type="term" value="F:RNA binding"/>
    <property type="evidence" value="ECO:0007669"/>
    <property type="project" value="UniProtKB-UniRule"/>
</dbReference>
<feature type="region of interest" description="Disordered" evidence="12">
    <location>
        <begin position="42"/>
        <end position="63"/>
    </location>
</feature>
<reference evidence="14 15" key="1">
    <citation type="submission" date="2018-02" db="EMBL/GenBank/DDBJ databases">
        <title>Genome sequence of the basidiomycete white-rot fungus Phlebia centrifuga.</title>
        <authorList>
            <person name="Granchi Z."/>
            <person name="Peng M."/>
            <person name="de Vries R.P."/>
            <person name="Hilden K."/>
            <person name="Makela M.R."/>
            <person name="Grigoriev I."/>
            <person name="Riley R."/>
        </authorList>
    </citation>
    <scope>NUCLEOTIDE SEQUENCE [LARGE SCALE GENOMIC DNA]</scope>
    <source>
        <strain evidence="14 15">FBCC195</strain>
    </source>
</reference>
<evidence type="ECO:0000256" key="1">
    <source>
        <dbReference type="ARBA" id="ARBA00004123"/>
    </source>
</evidence>